<proteinExistence type="predicted"/>
<feature type="region of interest" description="Disordered" evidence="2">
    <location>
        <begin position="78"/>
        <end position="102"/>
    </location>
</feature>
<dbReference type="SUPFAM" id="SSF48452">
    <property type="entry name" value="TPR-like"/>
    <property type="match status" value="1"/>
</dbReference>
<reference evidence="3" key="1">
    <citation type="submission" date="2013-04" db="EMBL/GenBank/DDBJ databases">
        <title>The genome sequencing project of 58 acetic acid bacteria.</title>
        <authorList>
            <person name="Okamoto-Kainuma A."/>
            <person name="Ishikawa M."/>
            <person name="Umino S."/>
            <person name="Koizumi Y."/>
            <person name="Shiwa Y."/>
            <person name="Yoshikawa H."/>
            <person name="Matsutani M."/>
            <person name="Matsushita K."/>
        </authorList>
    </citation>
    <scope>NUCLEOTIDE SEQUENCE</scope>
    <source>
        <strain evidence="3">DSM 15669</strain>
    </source>
</reference>
<dbReference type="Pfam" id="PF16068">
    <property type="entry name" value="DUF4810"/>
    <property type="match status" value="1"/>
</dbReference>
<evidence type="ECO:0008006" key="5">
    <source>
        <dbReference type="Google" id="ProtNLM"/>
    </source>
</evidence>
<evidence type="ECO:0000256" key="1">
    <source>
        <dbReference type="PROSITE-ProRule" id="PRU00339"/>
    </source>
</evidence>
<keyword evidence="4" id="KW-1185">Reference proteome</keyword>
<name>A0ABQ0NYH5_9PROT</name>
<gene>
    <name evidence="3" type="ORF">AA15669_0694</name>
</gene>
<keyword evidence="1" id="KW-0802">TPR repeat</keyword>
<evidence type="ECO:0000313" key="4">
    <source>
        <dbReference type="Proteomes" id="UP001062901"/>
    </source>
</evidence>
<protein>
    <recommendedName>
        <fullName evidence="5">Tetratricopeptide repeat protein</fullName>
    </recommendedName>
</protein>
<dbReference type="PROSITE" id="PS50005">
    <property type="entry name" value="TPR"/>
    <property type="match status" value="1"/>
</dbReference>
<feature type="repeat" description="TPR" evidence="1">
    <location>
        <begin position="34"/>
        <end position="67"/>
    </location>
</feature>
<organism evidence="3 4">
    <name type="scientific">Saccharibacter floricola DSM 15669</name>
    <dbReference type="NCBI Taxonomy" id="1123227"/>
    <lineage>
        <taxon>Bacteria</taxon>
        <taxon>Pseudomonadati</taxon>
        <taxon>Pseudomonadota</taxon>
        <taxon>Alphaproteobacteria</taxon>
        <taxon>Acetobacterales</taxon>
        <taxon>Acetobacteraceae</taxon>
        <taxon>Saccharibacter</taxon>
    </lineage>
</organism>
<comment type="caution">
    <text evidence="3">The sequence shown here is derived from an EMBL/GenBank/DDBJ whole genome shotgun (WGS) entry which is preliminary data.</text>
</comment>
<evidence type="ECO:0000256" key="2">
    <source>
        <dbReference type="SAM" id="MobiDB-lite"/>
    </source>
</evidence>
<dbReference type="InterPro" id="IPR011990">
    <property type="entry name" value="TPR-like_helical_dom_sf"/>
</dbReference>
<dbReference type="EMBL" id="BAQD01000007">
    <property type="protein sequence ID" value="GBQ05908.1"/>
    <property type="molecule type" value="Genomic_DNA"/>
</dbReference>
<dbReference type="InterPro" id="IPR019734">
    <property type="entry name" value="TPR_rpt"/>
</dbReference>
<dbReference type="InterPro" id="IPR014508">
    <property type="entry name" value="UCP020555_TPR-like"/>
</dbReference>
<dbReference type="Proteomes" id="UP001062901">
    <property type="component" value="Unassembled WGS sequence"/>
</dbReference>
<evidence type="ECO:0000313" key="3">
    <source>
        <dbReference type="EMBL" id="GBQ05908.1"/>
    </source>
</evidence>
<dbReference type="Gene3D" id="1.25.40.10">
    <property type="entry name" value="Tetratricopeptide repeat domain"/>
    <property type="match status" value="1"/>
</dbReference>
<sequence length="102" mass="10903">MYNTLSQKADPATGIAVLERGIAQAQSKNRIPAPGYYAELGYLYAQIGRANQARDAFEKEKSLFPESTPYMDRLLHTMTGESAAPAPTAPAPSSSSNPAARS</sequence>
<feature type="compositionally biased region" description="Low complexity" evidence="2">
    <location>
        <begin position="82"/>
        <end position="102"/>
    </location>
</feature>
<accession>A0ABQ0NYH5</accession>